<name>A0A9P0PU59_ACAOB</name>
<protein>
    <recommendedName>
        <fullName evidence="7">C2H2-type domain-containing protein</fullName>
    </recommendedName>
</protein>
<evidence type="ECO:0000259" key="7">
    <source>
        <dbReference type="PROSITE" id="PS50157"/>
    </source>
</evidence>
<evidence type="ECO:0000256" key="5">
    <source>
        <dbReference type="PROSITE-ProRule" id="PRU00042"/>
    </source>
</evidence>
<dbReference type="Gene3D" id="3.30.160.60">
    <property type="entry name" value="Classic Zinc Finger"/>
    <property type="match status" value="4"/>
</dbReference>
<gene>
    <name evidence="8" type="ORF">ACAOBT_LOCUS21804</name>
</gene>
<comment type="caution">
    <text evidence="8">The sequence shown here is derived from an EMBL/GenBank/DDBJ whole genome shotgun (WGS) entry which is preliminary data.</text>
</comment>
<keyword evidence="3 5" id="KW-0863">Zinc-finger</keyword>
<dbReference type="EMBL" id="CAKOFQ010007187">
    <property type="protein sequence ID" value="CAH1993897.1"/>
    <property type="molecule type" value="Genomic_DNA"/>
</dbReference>
<organism evidence="8 9">
    <name type="scientific">Acanthoscelides obtectus</name>
    <name type="common">Bean weevil</name>
    <name type="synonym">Bruchus obtectus</name>
    <dbReference type="NCBI Taxonomy" id="200917"/>
    <lineage>
        <taxon>Eukaryota</taxon>
        <taxon>Metazoa</taxon>
        <taxon>Ecdysozoa</taxon>
        <taxon>Arthropoda</taxon>
        <taxon>Hexapoda</taxon>
        <taxon>Insecta</taxon>
        <taxon>Pterygota</taxon>
        <taxon>Neoptera</taxon>
        <taxon>Endopterygota</taxon>
        <taxon>Coleoptera</taxon>
        <taxon>Polyphaga</taxon>
        <taxon>Cucujiformia</taxon>
        <taxon>Chrysomeloidea</taxon>
        <taxon>Chrysomelidae</taxon>
        <taxon>Bruchinae</taxon>
        <taxon>Bruchini</taxon>
        <taxon>Acanthoscelides</taxon>
    </lineage>
</organism>
<keyword evidence="4" id="KW-0862">Zinc</keyword>
<evidence type="ECO:0000313" key="9">
    <source>
        <dbReference type="Proteomes" id="UP001152888"/>
    </source>
</evidence>
<evidence type="ECO:0000256" key="3">
    <source>
        <dbReference type="ARBA" id="ARBA00022771"/>
    </source>
</evidence>
<dbReference type="GO" id="GO:0008270">
    <property type="term" value="F:zinc ion binding"/>
    <property type="evidence" value="ECO:0007669"/>
    <property type="project" value="UniProtKB-KW"/>
</dbReference>
<keyword evidence="9" id="KW-1185">Reference proteome</keyword>
<dbReference type="InterPro" id="IPR013087">
    <property type="entry name" value="Znf_C2H2_type"/>
</dbReference>
<evidence type="ECO:0000313" key="8">
    <source>
        <dbReference type="EMBL" id="CAH1993897.1"/>
    </source>
</evidence>
<accession>A0A9P0PU59</accession>
<evidence type="ECO:0000256" key="6">
    <source>
        <dbReference type="SAM" id="MobiDB-lite"/>
    </source>
</evidence>
<feature type="region of interest" description="Disordered" evidence="6">
    <location>
        <begin position="109"/>
        <end position="134"/>
    </location>
</feature>
<evidence type="ECO:0000256" key="4">
    <source>
        <dbReference type="ARBA" id="ARBA00022833"/>
    </source>
</evidence>
<dbReference type="PROSITE" id="PS00028">
    <property type="entry name" value="ZINC_FINGER_C2H2_1"/>
    <property type="match status" value="5"/>
</dbReference>
<dbReference type="PANTHER" id="PTHR24379:SF121">
    <property type="entry name" value="C2H2-TYPE DOMAIN-CONTAINING PROTEIN"/>
    <property type="match status" value="1"/>
</dbReference>
<dbReference type="PROSITE" id="PS50157">
    <property type="entry name" value="ZINC_FINGER_C2H2_2"/>
    <property type="match status" value="1"/>
</dbReference>
<evidence type="ECO:0000256" key="2">
    <source>
        <dbReference type="ARBA" id="ARBA00022737"/>
    </source>
</evidence>
<dbReference type="SMART" id="SM00355">
    <property type="entry name" value="ZnF_C2H2"/>
    <property type="match status" value="11"/>
</dbReference>
<reference evidence="8" key="1">
    <citation type="submission" date="2022-03" db="EMBL/GenBank/DDBJ databases">
        <authorList>
            <person name="Sayadi A."/>
        </authorList>
    </citation>
    <scope>NUCLEOTIDE SEQUENCE</scope>
</reference>
<dbReference type="AlphaFoldDB" id="A0A9P0PU59"/>
<feature type="compositionally biased region" description="Polar residues" evidence="6">
    <location>
        <begin position="109"/>
        <end position="123"/>
    </location>
</feature>
<dbReference type="PANTHER" id="PTHR24379">
    <property type="entry name" value="KRAB AND ZINC FINGER DOMAIN-CONTAINING"/>
    <property type="match status" value="1"/>
</dbReference>
<dbReference type="OrthoDB" id="3561125at2759"/>
<sequence length="622" mass="72395">MDAGDIMKIEVGFQAVEADTKLFEVDNVSWKLHFKCNDNENIKHSVVERTAICLWITKEHNYAKAWIKSEADDELKVESWVDDSGKYPVVEISEEFIIKSECNNDDTLLSTNAGTVPNRSSSEYSDDNRQNFTPTEVDGKIRELTVKTERMDTEILKNMEYSSQNTDTHHFDEKAKAVLPFKRASNQDWMKQHPVVDKKTISESFFCHNCNYSARSKYLLISHMKEHNMCMCMSISSTIHKCSYCKYKTIHNSRPGKYMLKHPEYTCAYKTTFKGCFVGHMLKHSETGNNYKFTICIHCKAKFRGKTELNDHIIKKHSDFIASVSSKIYECTLCAYKTTLKTRFGRHMLKHPETARNYKFRICIHCKAKFRDKTRLNDHIIKKHPGFIASVSSKIYECTHCTYKTTVKCIFVRHMLKHSETGNNYKFRICIHCKAKFRDNTHLNDHIIKKHPGFIASISSKIYECTHCTYKTTFKGIFVRHMLKHSETGNNYKFSICIHCKAKFRDKTQLNDHIIKKHADFIASISSKIYECTHCTYKTTYKGSFFSHMPKHPETASNYKFSICTHCKAKFRNKTTLNDHIIRIHPDFIASVSSKILECTHCTYKTTSNSTFARHMLIHSVQ</sequence>
<dbReference type="Proteomes" id="UP001152888">
    <property type="component" value="Unassembled WGS sequence"/>
</dbReference>
<proteinExistence type="predicted"/>
<keyword evidence="1" id="KW-0479">Metal-binding</keyword>
<keyword evidence="2" id="KW-0677">Repeat</keyword>
<evidence type="ECO:0000256" key="1">
    <source>
        <dbReference type="ARBA" id="ARBA00022723"/>
    </source>
</evidence>
<feature type="domain" description="C2H2-type" evidence="7">
    <location>
        <begin position="597"/>
        <end position="622"/>
    </location>
</feature>